<dbReference type="Pfam" id="PF00063">
    <property type="entry name" value="Myosin_head"/>
    <property type="match status" value="1"/>
</dbReference>
<sequence length="1873" mass="217487">MTTRELYVKGSRVWVPHQERVWEGAVLLEDYKQNQPTLGLQTEESNQTRTLEIKSDVDLPPLRNPDILIGENNLTSLSFLHEPAVLYNLQIRFQRHSIYTYCGIVLVAFNPYNELPIYGNDTIWAYRGQAMGDLEPHIFAVAEEAYTKLERESHDQSIIVSGESGAGKTVSAKYTMRYFATVGGSATETQIEKKVLASSPIMEAIGNAKTTRNDNSSRFGKFIEIQFNKNYHITGASMRTYLLEKSRVVFQANEERNYHIFYQMCSAAQRLPHLHLSDQDQFHYLNQGNNPTIDGVDDLEYFNETIDALTMLGFTSKQQDDMLRILASILHLGNVHISSRMIKDTKDEVDTESSYISPSDRHLLIVAELLGVDVDAMRKWLCHRKIVSTREVFLKPMNAEQAIGARDALAKHIYAELFNWIVSGINISLRTQCKAQCFIGVLDIYGFETFEVNSFEQFCINYANEKLQQQFNQHVFKLEQEEYLKEDIEWTFIDFYDNQPCIDLIETKLGILDLLDEECRMPKGSDASWAEKLYAKCGKSKHFERPRFGTTAFLIYHFADLVQYETVGFLEKNRDTVIEEQVDVLRSSENKLLRRLFSDEDPKLAVPHARVKVSAHRTTSIGQPSANNKQNKKTVGSQFRDSLNMLMATLNATTPHYVRCIKPNDAKEAFEYSPVRAVQQLRACGVLETIRISAAGFPSQRTYGDFFQRYRCLCRFKEIRRDDLKETCRRILARYINDDDKFKFGKTKVLFRAGQVAYLEKLRAERQRDACVMIQKTVRGLICHSRYKKIRRSILGLQRYGRGYIARQKAEAIRRERAAVKIQARVKGWLQRRWYLQVKRTILGLQTYGRGNMARIRYRMMKDNAAAIVIQRFARGCLVRMACKKRLRNIVIVQSCIRKRQAKKVFRRLKTEARSVEHVKENHLLKNVQNEMVDLKCKLESLKSVDAENKKLNGAMQSKERELTKMQETLQRERDEKMDILHEKERTALQKDEENKKLRQENERLRKELSLANEKLKNNQRGAEENLKYRLEQEKDLLRMDQDQDRGAYQRLLKEYHEMEQHAEILEQKLALQGLPGHSRSLSNASSGSGQIASTDVPDDQNIDFGYGSVRSTASSSTPYSRVETIDWNQQRSDSPPDGEAQSNKSPLETNGPAHAPVDIGLVLKLQQKLKDVEKEKGRLIRLVEDLERDSNDESSRMQDSFRLQELEIENAQLKKNLNSLRKTVSSGSPSSAQQNLMIQFEALQEELERRREECIQLHTVLADHTHRMKTVLGANYGRDVDIINEDGELVLAFEAQKKINRQLEDELQAKERSWRAQKDEWRNEIERLQEEIERQQKLLSINLNKSPQTQAELYMQHEVTRLTSENLNLQEKYDKIAEECRRYKKQCKILAKRLKDAGCKYYNKYIFEYIFYYYKRKDIKDTKKCCTIRVNICNVEYYKLLYSNAFKDEAEERPYVLRDAVPNAMDYANGSSVVSSTHGDGSYMPAIRKKERDYEGMFEFKKEDIGVIIRHLVIELKPRIAVTLLPGLPAYILFMSIRHTDCINDDDKVRSLLTEYLNAVKRVLKKRDDFDSRVLWLSNTLRLLHNMKQYSGDKPFQLENTPRQNDQCLRNFDLSEYRVVLTNVALWIFNNLITNLKERIQALTVPALLEHEAISVPTDKTGRPRSSSMGGEPDSTQQKLDKLLGELTSVHKTLQYHGVDPEVIVQLFKQLFYFMCASALNNLLLRNELCRWTKGMQIRYNMSHLEQWGRDRQLEAASEALQPIIQASQLLQARKTDEDVTSVCEMCNKLTANQIVKILNLYTPADDYESRVPVSFIKKVQEKLKERGENNEQLLMDLKYSYTVRFPFNPSDIRLEDIEVPEVLHLPMLKKV</sequence>
<comment type="caution">
    <text evidence="14">The sequence shown here is derived from an EMBL/GenBank/DDBJ whole genome shotgun (WGS) entry which is preliminary data.</text>
</comment>
<dbReference type="GO" id="GO:0051015">
    <property type="term" value="F:actin filament binding"/>
    <property type="evidence" value="ECO:0007669"/>
    <property type="project" value="TreeGrafter"/>
</dbReference>
<dbReference type="SMART" id="SM00242">
    <property type="entry name" value="MYSc"/>
    <property type="match status" value="1"/>
</dbReference>
<dbReference type="GO" id="GO:0000146">
    <property type="term" value="F:microfilament motor activity"/>
    <property type="evidence" value="ECO:0007669"/>
    <property type="project" value="TreeGrafter"/>
</dbReference>
<dbReference type="SMART" id="SM01132">
    <property type="entry name" value="DIL"/>
    <property type="match status" value="1"/>
</dbReference>
<evidence type="ECO:0000256" key="5">
    <source>
        <dbReference type="ARBA" id="ARBA00023054"/>
    </source>
</evidence>
<dbReference type="InterPro" id="IPR027417">
    <property type="entry name" value="P-loop_NTPase"/>
</dbReference>
<dbReference type="GO" id="GO:0005524">
    <property type="term" value="F:ATP binding"/>
    <property type="evidence" value="ECO:0007669"/>
    <property type="project" value="UniProtKB-UniRule"/>
</dbReference>
<evidence type="ECO:0000256" key="7">
    <source>
        <dbReference type="ARBA" id="ARBA00023175"/>
    </source>
</evidence>
<dbReference type="SMART" id="SM00015">
    <property type="entry name" value="IQ"/>
    <property type="match status" value="6"/>
</dbReference>
<dbReference type="Pfam" id="PF01843">
    <property type="entry name" value="DIL"/>
    <property type="match status" value="1"/>
</dbReference>
<dbReference type="CDD" id="cd15470">
    <property type="entry name" value="Myo5_CBD"/>
    <property type="match status" value="1"/>
</dbReference>
<keyword evidence="7 9" id="KW-0505">Motor protein</keyword>
<accession>A0A3L8DE04</accession>
<evidence type="ECO:0000313" key="14">
    <source>
        <dbReference type="EMBL" id="RLU18383.1"/>
    </source>
</evidence>
<feature type="region of interest" description="Actin-binding" evidence="9">
    <location>
        <begin position="643"/>
        <end position="665"/>
    </location>
</feature>
<evidence type="ECO:0000256" key="4">
    <source>
        <dbReference type="ARBA" id="ARBA00022860"/>
    </source>
</evidence>
<dbReference type="GO" id="GO:0007015">
    <property type="term" value="P:actin filament organization"/>
    <property type="evidence" value="ECO:0007669"/>
    <property type="project" value="TreeGrafter"/>
</dbReference>
<dbReference type="InterPro" id="IPR058662">
    <property type="entry name" value="Myo5a/b_dom"/>
</dbReference>
<proteinExistence type="inferred from homology"/>
<keyword evidence="4" id="KW-0112">Calmodulin-binding</keyword>
<dbReference type="InterPro" id="IPR000048">
    <property type="entry name" value="IQ_motif_EF-hand-BS"/>
</dbReference>
<dbReference type="PROSITE" id="PS51456">
    <property type="entry name" value="MYOSIN_MOTOR"/>
    <property type="match status" value="1"/>
</dbReference>
<dbReference type="Gene3D" id="1.20.58.530">
    <property type="match status" value="1"/>
</dbReference>
<evidence type="ECO:0000256" key="11">
    <source>
        <dbReference type="SAM" id="MobiDB-lite"/>
    </source>
</evidence>
<evidence type="ECO:0000256" key="2">
    <source>
        <dbReference type="ARBA" id="ARBA00022741"/>
    </source>
</evidence>
<dbReference type="PROSITE" id="PS50096">
    <property type="entry name" value="IQ"/>
    <property type="match status" value="5"/>
</dbReference>
<feature type="compositionally biased region" description="Low complexity" evidence="11">
    <location>
        <begin position="1077"/>
        <end position="1090"/>
    </location>
</feature>
<evidence type="ECO:0000259" key="13">
    <source>
        <dbReference type="PROSITE" id="PS51456"/>
    </source>
</evidence>
<dbReference type="GO" id="GO:0009888">
    <property type="term" value="P:tissue development"/>
    <property type="evidence" value="ECO:0007669"/>
    <property type="project" value="UniProtKB-ARBA"/>
</dbReference>
<comment type="similarity">
    <text evidence="1 9">Belongs to the TRAFAC class myosin-kinesin ATPase superfamily. Myosin family.</text>
</comment>
<evidence type="ECO:0000256" key="1">
    <source>
        <dbReference type="ARBA" id="ARBA00008314"/>
    </source>
</evidence>
<keyword evidence="6 9" id="KW-0518">Myosin</keyword>
<dbReference type="PANTHER" id="PTHR13140:SF706">
    <property type="entry name" value="DILUTE CLASS UNCONVENTIONAL MYOSIN, ISOFORM C"/>
    <property type="match status" value="1"/>
</dbReference>
<dbReference type="GO" id="GO:0009653">
    <property type="term" value="P:anatomical structure morphogenesis"/>
    <property type="evidence" value="ECO:0007669"/>
    <property type="project" value="UniProtKB-ARBA"/>
</dbReference>
<dbReference type="FunFam" id="1.10.10.820:FF:000001">
    <property type="entry name" value="Myosin heavy chain"/>
    <property type="match status" value="1"/>
</dbReference>
<feature type="domain" description="Myosin motor" evidence="13">
    <location>
        <begin position="69"/>
        <end position="764"/>
    </location>
</feature>
<reference evidence="14" key="1">
    <citation type="journal article" date="2018" name="Genome Res.">
        <title>The genomic architecture and molecular evolution of ant odorant receptors.</title>
        <authorList>
            <person name="McKenzie S.K."/>
            <person name="Kronauer D.J.C."/>
        </authorList>
    </citation>
    <scope>NUCLEOTIDE SEQUENCE [LARGE SCALE GENOMIC DNA]</scope>
    <source>
        <strain evidence="14">Clonal line C1</strain>
    </source>
</reference>
<dbReference type="PROSITE" id="PS51126">
    <property type="entry name" value="DILUTE"/>
    <property type="match status" value="1"/>
</dbReference>
<dbReference type="GO" id="GO:0005737">
    <property type="term" value="C:cytoplasm"/>
    <property type="evidence" value="ECO:0007669"/>
    <property type="project" value="TreeGrafter"/>
</dbReference>
<dbReference type="SUPFAM" id="SSF50084">
    <property type="entry name" value="Myosin S1 fragment, N-terminal domain"/>
    <property type="match status" value="1"/>
</dbReference>
<dbReference type="InterPro" id="IPR036961">
    <property type="entry name" value="Kinesin_motor_dom_sf"/>
</dbReference>
<evidence type="ECO:0000256" key="9">
    <source>
        <dbReference type="PROSITE-ProRule" id="PRU00782"/>
    </source>
</evidence>
<keyword evidence="2 9" id="KW-0547">Nucleotide-binding</keyword>
<organism evidence="14">
    <name type="scientific">Ooceraea biroi</name>
    <name type="common">Clonal raider ant</name>
    <name type="synonym">Cerapachys biroi</name>
    <dbReference type="NCBI Taxonomy" id="2015173"/>
    <lineage>
        <taxon>Eukaryota</taxon>
        <taxon>Metazoa</taxon>
        <taxon>Ecdysozoa</taxon>
        <taxon>Arthropoda</taxon>
        <taxon>Hexapoda</taxon>
        <taxon>Insecta</taxon>
        <taxon>Pterygota</taxon>
        <taxon>Neoptera</taxon>
        <taxon>Endopterygota</taxon>
        <taxon>Hymenoptera</taxon>
        <taxon>Apocrita</taxon>
        <taxon>Aculeata</taxon>
        <taxon>Formicoidea</taxon>
        <taxon>Formicidae</taxon>
        <taxon>Dorylinae</taxon>
        <taxon>Ooceraea</taxon>
    </lineage>
</organism>
<dbReference type="Gene3D" id="6.20.240.20">
    <property type="match status" value="1"/>
</dbReference>
<gene>
    <name evidence="14" type="ORF">DMN91_008740</name>
</gene>
<keyword evidence="8 9" id="KW-0009">Actin-binding</keyword>
<evidence type="ECO:0000256" key="3">
    <source>
        <dbReference type="ARBA" id="ARBA00022840"/>
    </source>
</evidence>
<feature type="domain" description="Dilute" evidence="12">
    <location>
        <begin position="1555"/>
        <end position="1827"/>
    </location>
</feature>
<evidence type="ECO:0000256" key="6">
    <source>
        <dbReference type="ARBA" id="ARBA00023123"/>
    </source>
</evidence>
<dbReference type="Proteomes" id="UP000279307">
    <property type="component" value="Chromosome 9"/>
</dbReference>
<dbReference type="InterPro" id="IPR036103">
    <property type="entry name" value="MYSc_Myo5"/>
</dbReference>
<dbReference type="Gene3D" id="1.10.10.820">
    <property type="match status" value="1"/>
</dbReference>
<dbReference type="PANTHER" id="PTHR13140">
    <property type="entry name" value="MYOSIN"/>
    <property type="match status" value="1"/>
</dbReference>
<feature type="binding site" evidence="9">
    <location>
        <begin position="162"/>
        <end position="169"/>
    </location>
    <ligand>
        <name>ATP</name>
        <dbReference type="ChEBI" id="CHEBI:30616"/>
    </ligand>
</feature>
<evidence type="ECO:0000256" key="10">
    <source>
        <dbReference type="SAM" id="Coils"/>
    </source>
</evidence>
<dbReference type="Pfam" id="PF00612">
    <property type="entry name" value="IQ"/>
    <property type="match status" value="3"/>
</dbReference>
<dbReference type="CDD" id="cd01380">
    <property type="entry name" value="MYSc_Myo5"/>
    <property type="match status" value="1"/>
</dbReference>
<evidence type="ECO:0000256" key="8">
    <source>
        <dbReference type="ARBA" id="ARBA00023203"/>
    </source>
</evidence>
<feature type="compositionally biased region" description="Polar residues" evidence="11">
    <location>
        <begin position="1110"/>
        <end position="1120"/>
    </location>
</feature>
<evidence type="ECO:0008006" key="15">
    <source>
        <dbReference type="Google" id="ProtNLM"/>
    </source>
</evidence>
<feature type="region of interest" description="Disordered" evidence="11">
    <location>
        <begin position="1077"/>
        <end position="1154"/>
    </location>
</feature>
<dbReference type="Gene3D" id="1.20.5.190">
    <property type="match status" value="3"/>
</dbReference>
<dbReference type="InterPro" id="IPR001609">
    <property type="entry name" value="Myosin_head_motor_dom-like"/>
</dbReference>
<dbReference type="PRINTS" id="PR00193">
    <property type="entry name" value="MYOSINHEAVY"/>
</dbReference>
<name>A0A3L8DE04_OOCBI</name>
<dbReference type="Gene3D" id="3.40.850.10">
    <property type="entry name" value="Kinesin motor domain"/>
    <property type="match status" value="1"/>
</dbReference>
<dbReference type="OrthoDB" id="6108017at2759"/>
<reference evidence="14" key="2">
    <citation type="submission" date="2018-07" db="EMBL/GenBank/DDBJ databases">
        <authorList>
            <person name="Mckenzie S.K."/>
            <person name="Kronauer D.J.C."/>
        </authorList>
    </citation>
    <scope>NUCLEOTIDE SEQUENCE</scope>
    <source>
        <strain evidence="14">Clonal line C1</strain>
    </source>
</reference>
<protein>
    <recommendedName>
        <fullName evidence="15">Unconventional myosin-Va</fullName>
    </recommendedName>
</protein>
<evidence type="ECO:0000259" key="12">
    <source>
        <dbReference type="PROSITE" id="PS51126"/>
    </source>
</evidence>
<dbReference type="GO" id="GO:0016459">
    <property type="term" value="C:myosin complex"/>
    <property type="evidence" value="ECO:0007669"/>
    <property type="project" value="UniProtKB-KW"/>
</dbReference>
<dbReference type="Pfam" id="PF25966">
    <property type="entry name" value="Myo5a"/>
    <property type="match status" value="1"/>
</dbReference>
<feature type="coiled-coil region" evidence="10">
    <location>
        <begin position="1294"/>
        <end position="1394"/>
    </location>
</feature>
<dbReference type="GO" id="GO:0016020">
    <property type="term" value="C:membrane"/>
    <property type="evidence" value="ECO:0007669"/>
    <property type="project" value="TreeGrafter"/>
</dbReference>
<dbReference type="GO" id="GO:0048731">
    <property type="term" value="P:system development"/>
    <property type="evidence" value="ECO:0007669"/>
    <property type="project" value="UniProtKB-ARBA"/>
</dbReference>
<keyword evidence="3 9" id="KW-0067">ATP-binding</keyword>
<dbReference type="InterPro" id="IPR002710">
    <property type="entry name" value="Dilute_dom"/>
</dbReference>
<dbReference type="GO" id="GO:0048513">
    <property type="term" value="P:animal organ development"/>
    <property type="evidence" value="ECO:0007669"/>
    <property type="project" value="UniProtKB-ARBA"/>
</dbReference>
<dbReference type="Gene3D" id="1.20.120.720">
    <property type="entry name" value="Myosin VI head, motor domain, U50 subdomain"/>
    <property type="match status" value="1"/>
</dbReference>
<feature type="coiled-coil region" evidence="10">
    <location>
        <begin position="925"/>
        <end position="1069"/>
    </location>
</feature>
<feature type="region of interest" description="Disordered" evidence="11">
    <location>
        <begin position="1657"/>
        <end position="1678"/>
    </location>
</feature>
<feature type="coiled-coil region" evidence="10">
    <location>
        <begin position="1163"/>
        <end position="1254"/>
    </location>
</feature>
<dbReference type="SUPFAM" id="SSF52540">
    <property type="entry name" value="P-loop containing nucleoside triphosphate hydrolases"/>
    <property type="match status" value="2"/>
</dbReference>
<dbReference type="EMBL" id="QOIP01000009">
    <property type="protein sequence ID" value="RLU18383.1"/>
    <property type="molecule type" value="Genomic_DNA"/>
</dbReference>
<feature type="compositionally biased region" description="Polar residues" evidence="11">
    <location>
        <begin position="1665"/>
        <end position="1678"/>
    </location>
</feature>
<keyword evidence="5 10" id="KW-0175">Coiled coil</keyword>